<evidence type="ECO:0000256" key="2">
    <source>
        <dbReference type="ARBA" id="ARBA00022555"/>
    </source>
</evidence>
<dbReference type="AlphaFoldDB" id="A0A6P6DBJ2"/>
<dbReference type="InterPro" id="IPR036416">
    <property type="entry name" value="Pept_tRNA_hydro_sf"/>
</dbReference>
<dbReference type="PROSITE" id="PS01196">
    <property type="entry name" value="PEPT_TRNA_HYDROL_2"/>
    <property type="match status" value="1"/>
</dbReference>
<evidence type="ECO:0000256" key="5">
    <source>
        <dbReference type="ARBA" id="ARBA00038063"/>
    </source>
</evidence>
<dbReference type="NCBIfam" id="TIGR00447">
    <property type="entry name" value="pth"/>
    <property type="match status" value="1"/>
</dbReference>
<evidence type="ECO:0000313" key="9">
    <source>
        <dbReference type="RefSeq" id="XP_023557467.1"/>
    </source>
</evidence>
<accession>A0A6P6DBJ2</accession>
<keyword evidence="8" id="KW-1185">Reference proteome</keyword>
<dbReference type="GO" id="GO:0004045">
    <property type="term" value="F:peptidyl-tRNA hydrolase activity"/>
    <property type="evidence" value="ECO:0007669"/>
    <property type="project" value="UniProtKB-EC"/>
</dbReference>
<comment type="similarity">
    <text evidence="5">Belongs to the PTH family.</text>
</comment>
<comment type="function">
    <text evidence="7">Peptidyl-tRNA hydrolase that cleaves nascent chains-tRNAs that are not stably fixed in the P-site of 60S ribosome-nascent chain complexes. Acts downstream of the ribosome-associated quality control (RQC) pathway to release non-ubiquitinated nascent chains from 60S and 80S ribosome-nascent chain complexes. Does not act on ubiquitinated nascent chains, which are cleaved by ANKZF1 for degradation.</text>
</comment>
<evidence type="ECO:0000256" key="6">
    <source>
        <dbReference type="ARBA" id="ARBA00052122"/>
    </source>
</evidence>
<dbReference type="OrthoDB" id="1711136at2759"/>
<dbReference type="PANTHER" id="PTHR17224">
    <property type="entry name" value="PEPTIDYL-TRNA HYDROLASE"/>
    <property type="match status" value="1"/>
</dbReference>
<dbReference type="InParanoid" id="A0A6P6DBJ2"/>
<evidence type="ECO:0000256" key="4">
    <source>
        <dbReference type="ARBA" id="ARBA00022884"/>
    </source>
</evidence>
<dbReference type="FunFam" id="3.40.50.1470:FF:000003">
    <property type="entry name" value="Peptidyl-tRNA hydrolase 1 homolog"/>
    <property type="match status" value="1"/>
</dbReference>
<dbReference type="GO" id="GO:0000049">
    <property type="term" value="F:tRNA binding"/>
    <property type="evidence" value="ECO:0007669"/>
    <property type="project" value="UniProtKB-KW"/>
</dbReference>
<evidence type="ECO:0000313" key="8">
    <source>
        <dbReference type="Proteomes" id="UP000515203"/>
    </source>
</evidence>
<gene>
    <name evidence="9" type="primary">Ptrh1</name>
</gene>
<dbReference type="GeneID" id="101587111"/>
<keyword evidence="3 9" id="KW-0378">Hydrolase</keyword>
<keyword evidence="2" id="KW-0820">tRNA-binding</keyword>
<evidence type="ECO:0000256" key="7">
    <source>
        <dbReference type="ARBA" id="ARBA00053438"/>
    </source>
</evidence>
<dbReference type="Gene3D" id="3.40.50.1470">
    <property type="entry name" value="Peptidyl-tRNA hydrolase"/>
    <property type="match status" value="1"/>
</dbReference>
<dbReference type="RefSeq" id="XP_023557467.1">
    <property type="nucleotide sequence ID" value="XM_023701699.1"/>
</dbReference>
<dbReference type="EC" id="3.1.1.29" evidence="1"/>
<dbReference type="InterPro" id="IPR001328">
    <property type="entry name" value="Pept_tRNA_hydro"/>
</dbReference>
<protein>
    <recommendedName>
        <fullName evidence="1">peptidyl-tRNA hydrolase</fullName>
        <ecNumber evidence="1">3.1.1.29</ecNumber>
    </recommendedName>
</protein>
<keyword evidence="4" id="KW-0694">RNA-binding</keyword>
<organism evidence="8 9">
    <name type="scientific">Octodon degus</name>
    <name type="common">Degu</name>
    <name type="synonym">Sciurus degus</name>
    <dbReference type="NCBI Taxonomy" id="10160"/>
    <lineage>
        <taxon>Eukaryota</taxon>
        <taxon>Metazoa</taxon>
        <taxon>Chordata</taxon>
        <taxon>Craniata</taxon>
        <taxon>Vertebrata</taxon>
        <taxon>Euteleostomi</taxon>
        <taxon>Mammalia</taxon>
        <taxon>Eutheria</taxon>
        <taxon>Euarchontoglires</taxon>
        <taxon>Glires</taxon>
        <taxon>Rodentia</taxon>
        <taxon>Hystricomorpha</taxon>
        <taxon>Octodontidae</taxon>
        <taxon>Octodon</taxon>
    </lineage>
</organism>
<dbReference type="SUPFAM" id="SSF53178">
    <property type="entry name" value="Peptidyl-tRNA hydrolase-like"/>
    <property type="match status" value="1"/>
</dbReference>
<dbReference type="CTD" id="138428"/>
<evidence type="ECO:0000256" key="3">
    <source>
        <dbReference type="ARBA" id="ARBA00022801"/>
    </source>
</evidence>
<dbReference type="FunCoup" id="A0A6P6DBJ2">
    <property type="interactions" value="520"/>
</dbReference>
<reference evidence="9" key="1">
    <citation type="submission" date="2025-08" db="UniProtKB">
        <authorList>
            <consortium name="RefSeq"/>
        </authorList>
    </citation>
    <scope>IDENTIFICATION</scope>
</reference>
<dbReference type="Proteomes" id="UP000515203">
    <property type="component" value="Unplaced"/>
</dbReference>
<sequence length="294" mass="30783">MECTTTSRCGYRLATSAFWKHGGPRDAAQIGRPGADDDVIGCVLDDAKGAGPDGELGRHVVAGSFAGLAVAGSGDEPVCFGTSVPRKAMAGNALRSGVMGVLWSQFPRCRLQVAGLGNPGLPSTRHSVGMAVLGQLARRLGVAESWVRDPRCAADLAVAPLGDAQLVLLRPRRLMNANGRSVARAAELFGLTAEEVYLVHDELDKPLGKLALKLGGSARGHNGVRSCISCLNSSAMPRLRVGIGRPTHRSAVEAYVLGCFTPEEQELLPSLLDGATDLLLAHIRARSQKPSPGP</sequence>
<dbReference type="PANTHER" id="PTHR17224:SF1">
    <property type="entry name" value="PEPTIDYL-TRNA HYDROLASE"/>
    <property type="match status" value="1"/>
</dbReference>
<evidence type="ECO:0000256" key="1">
    <source>
        <dbReference type="ARBA" id="ARBA00013260"/>
    </source>
</evidence>
<dbReference type="CDD" id="cd00462">
    <property type="entry name" value="PTH"/>
    <property type="match status" value="1"/>
</dbReference>
<name>A0A6P6DBJ2_OCTDE</name>
<dbReference type="Pfam" id="PF01195">
    <property type="entry name" value="Pept_tRNA_hydro"/>
    <property type="match status" value="1"/>
</dbReference>
<dbReference type="InterPro" id="IPR018171">
    <property type="entry name" value="Pept_tRNA_hydro_CS"/>
</dbReference>
<comment type="catalytic activity">
    <reaction evidence="6">
        <text>an N-acyl-L-alpha-aminoacyl-tRNA + H2O = an N-acyl-L-amino acid + a tRNA + H(+)</text>
        <dbReference type="Rhea" id="RHEA:54448"/>
        <dbReference type="Rhea" id="RHEA-COMP:10123"/>
        <dbReference type="Rhea" id="RHEA-COMP:13883"/>
        <dbReference type="ChEBI" id="CHEBI:15377"/>
        <dbReference type="ChEBI" id="CHEBI:15378"/>
        <dbReference type="ChEBI" id="CHEBI:59874"/>
        <dbReference type="ChEBI" id="CHEBI:78442"/>
        <dbReference type="ChEBI" id="CHEBI:138191"/>
        <dbReference type="EC" id="3.1.1.29"/>
    </reaction>
    <physiologicalReaction direction="left-to-right" evidence="6">
        <dbReference type="Rhea" id="RHEA:54449"/>
    </physiologicalReaction>
</comment>
<proteinExistence type="inferred from homology"/>